<evidence type="ECO:0000313" key="2">
    <source>
        <dbReference type="EMBL" id="GAA0167704.1"/>
    </source>
</evidence>
<feature type="region of interest" description="Disordered" evidence="1">
    <location>
        <begin position="86"/>
        <end position="178"/>
    </location>
</feature>
<reference evidence="2 3" key="1">
    <citation type="submission" date="2024-01" db="EMBL/GenBank/DDBJ databases">
        <title>The complete chloroplast genome sequence of Lithospermum erythrorhizon: insights into the phylogenetic relationship among Boraginaceae species and the maternal lineages of purple gromwells.</title>
        <authorList>
            <person name="Okada T."/>
            <person name="Watanabe K."/>
        </authorList>
    </citation>
    <scope>NUCLEOTIDE SEQUENCE [LARGE SCALE GENOMIC DNA]</scope>
</reference>
<feature type="compositionally biased region" description="Basic and acidic residues" evidence="1">
    <location>
        <begin position="114"/>
        <end position="139"/>
    </location>
</feature>
<evidence type="ECO:0000313" key="3">
    <source>
        <dbReference type="Proteomes" id="UP001454036"/>
    </source>
</evidence>
<gene>
    <name evidence="2" type="ORF">LIER_22576</name>
</gene>
<dbReference type="AlphaFoldDB" id="A0AAV3QUE8"/>
<feature type="compositionally biased region" description="Basic and acidic residues" evidence="1">
    <location>
        <begin position="150"/>
        <end position="173"/>
    </location>
</feature>
<organism evidence="2 3">
    <name type="scientific">Lithospermum erythrorhizon</name>
    <name type="common">Purple gromwell</name>
    <name type="synonym">Lithospermum officinale var. erythrorhizon</name>
    <dbReference type="NCBI Taxonomy" id="34254"/>
    <lineage>
        <taxon>Eukaryota</taxon>
        <taxon>Viridiplantae</taxon>
        <taxon>Streptophyta</taxon>
        <taxon>Embryophyta</taxon>
        <taxon>Tracheophyta</taxon>
        <taxon>Spermatophyta</taxon>
        <taxon>Magnoliopsida</taxon>
        <taxon>eudicotyledons</taxon>
        <taxon>Gunneridae</taxon>
        <taxon>Pentapetalae</taxon>
        <taxon>asterids</taxon>
        <taxon>lamiids</taxon>
        <taxon>Boraginales</taxon>
        <taxon>Boraginaceae</taxon>
        <taxon>Boraginoideae</taxon>
        <taxon>Lithospermeae</taxon>
        <taxon>Lithospermum</taxon>
    </lineage>
</organism>
<dbReference type="EMBL" id="BAABME010006194">
    <property type="protein sequence ID" value="GAA0167704.1"/>
    <property type="molecule type" value="Genomic_DNA"/>
</dbReference>
<keyword evidence="3" id="KW-1185">Reference proteome</keyword>
<protein>
    <submittedName>
        <fullName evidence="2">Uncharacterized protein</fullName>
    </submittedName>
</protein>
<evidence type="ECO:0000256" key="1">
    <source>
        <dbReference type="SAM" id="MobiDB-lite"/>
    </source>
</evidence>
<proteinExistence type="predicted"/>
<dbReference type="Proteomes" id="UP001454036">
    <property type="component" value="Unassembled WGS sequence"/>
</dbReference>
<sequence length="204" mass="21310">MNLINTGSFIPAGMTVLRMDGEKGASPTSSVLVPHLVVRSRLPRGHPPATHQRGSINEAASEGAALELGALWPCPRGNFWLEDEDSIAPAPTLPTSGAPGPVPHSGPGSTGIGRNDHLLGSEKQRRPERRRRESARGERASCMALSGECFGDKRPTLSLADDGKARGEGEGEAKFTPPTDVSLLLGGCPNGSALSAGHGKARKR</sequence>
<comment type="caution">
    <text evidence="2">The sequence shown here is derived from an EMBL/GenBank/DDBJ whole genome shotgun (WGS) entry which is preliminary data.</text>
</comment>
<name>A0AAV3QUE8_LITER</name>
<accession>A0AAV3QUE8</accession>